<dbReference type="PANTHER" id="PTHR47219:SF22">
    <property type="entry name" value="RAB-GAP TBC DOMAIN-CONTAINING PROTEIN"/>
    <property type="match status" value="1"/>
</dbReference>
<evidence type="ECO:0000313" key="4">
    <source>
        <dbReference type="Proteomes" id="UP001165289"/>
    </source>
</evidence>
<keyword evidence="4" id="KW-1185">Reference proteome</keyword>
<proteinExistence type="predicted"/>
<comment type="caution">
    <text evidence="3">The sequence shown here is derived from an EMBL/GenBank/DDBJ whole genome shotgun (WGS) entry which is preliminary data.</text>
</comment>
<dbReference type="FunFam" id="1.10.8.270:FF:000001">
    <property type="entry name" value="TBC1 domain family member 1"/>
    <property type="match status" value="1"/>
</dbReference>
<reference evidence="3 4" key="1">
    <citation type="journal article" date="2023" name="BMC Biol.">
        <title>The compact genome of the sponge Oopsacas minuta (Hexactinellida) is lacking key metazoan core genes.</title>
        <authorList>
            <person name="Santini S."/>
            <person name="Schenkelaars Q."/>
            <person name="Jourda C."/>
            <person name="Duchesne M."/>
            <person name="Belahbib H."/>
            <person name="Rocher C."/>
            <person name="Selva M."/>
            <person name="Riesgo A."/>
            <person name="Vervoort M."/>
            <person name="Leys S.P."/>
            <person name="Kodjabachian L."/>
            <person name="Le Bivic A."/>
            <person name="Borchiellini C."/>
            <person name="Claverie J.M."/>
            <person name="Renard E."/>
        </authorList>
    </citation>
    <scope>NUCLEOTIDE SEQUENCE [LARGE SCALE GENOMIC DNA]</scope>
    <source>
        <strain evidence="3">SPO-2</strain>
    </source>
</reference>
<dbReference type="PANTHER" id="PTHR47219">
    <property type="entry name" value="RAB GTPASE-ACTIVATING PROTEIN 1-LIKE"/>
    <property type="match status" value="1"/>
</dbReference>
<dbReference type="Gene3D" id="1.10.10.750">
    <property type="entry name" value="Ypt/Rab-GAP domain of gyp1p, domain 1"/>
    <property type="match status" value="1"/>
</dbReference>
<dbReference type="InterPro" id="IPR035969">
    <property type="entry name" value="Rab-GAP_TBC_sf"/>
</dbReference>
<sequence>MSNGSTGSLTQDVVNNLDTPVDIRARSFPDNNHAEESSKNKPIVSKKSMTSLNILSAVELDGQTEEDLWATWNVLLQNWDTLKRKARSGLEPLVRKGIPIHLRPVVWKNLVQTDTKILTQSYPSLINSETPFEKQIIRDSTRTFPTHEMFQSPDSDGVESLRNLMHAYAVYDKEVGYCQGLGFVAGLLLMIMPEEEAFCVFIQILQENRIRDMYKPSMSLLSICNHQLDKLIEETHPHVYYHLKHQGFSCSLYASTWFLTLFSTMLPLDTVFRIMDIYLIEGLNIIFQRWKVFSISSLMI</sequence>
<dbReference type="GO" id="GO:0005096">
    <property type="term" value="F:GTPase activator activity"/>
    <property type="evidence" value="ECO:0007669"/>
    <property type="project" value="UniProtKB-KW"/>
</dbReference>
<dbReference type="GO" id="GO:0031267">
    <property type="term" value="F:small GTPase binding"/>
    <property type="evidence" value="ECO:0007669"/>
    <property type="project" value="TreeGrafter"/>
</dbReference>
<feature type="domain" description="Rab-GAP TBC" evidence="2">
    <location>
        <begin position="97"/>
        <end position="282"/>
    </location>
</feature>
<dbReference type="SMART" id="SM00164">
    <property type="entry name" value="TBC"/>
    <property type="match status" value="1"/>
</dbReference>
<evidence type="ECO:0000256" key="1">
    <source>
        <dbReference type="ARBA" id="ARBA00022468"/>
    </source>
</evidence>
<dbReference type="PROSITE" id="PS50086">
    <property type="entry name" value="TBC_RABGAP"/>
    <property type="match status" value="1"/>
</dbReference>
<protein>
    <submittedName>
        <fullName evidence="3">Ecotropic viral integration site 5 isoform X2</fullName>
    </submittedName>
</protein>
<evidence type="ECO:0000313" key="3">
    <source>
        <dbReference type="EMBL" id="KAI6651616.1"/>
    </source>
</evidence>
<evidence type="ECO:0000259" key="2">
    <source>
        <dbReference type="PROSITE" id="PS50086"/>
    </source>
</evidence>
<organism evidence="3 4">
    <name type="scientific">Oopsacas minuta</name>
    <dbReference type="NCBI Taxonomy" id="111878"/>
    <lineage>
        <taxon>Eukaryota</taxon>
        <taxon>Metazoa</taxon>
        <taxon>Porifera</taxon>
        <taxon>Hexactinellida</taxon>
        <taxon>Hexasterophora</taxon>
        <taxon>Lyssacinosida</taxon>
        <taxon>Leucopsacidae</taxon>
        <taxon>Oopsacas</taxon>
    </lineage>
</organism>
<dbReference type="InterPro" id="IPR050302">
    <property type="entry name" value="Rab_GAP_TBC_domain"/>
</dbReference>
<dbReference type="SUPFAM" id="SSF47923">
    <property type="entry name" value="Ypt/Rab-GAP domain of gyp1p"/>
    <property type="match status" value="1"/>
</dbReference>
<dbReference type="Pfam" id="PF00566">
    <property type="entry name" value="RabGAP-TBC"/>
    <property type="match status" value="1"/>
</dbReference>
<accession>A0AAV7JSD9</accession>
<dbReference type="AlphaFoldDB" id="A0AAV7JSD9"/>
<dbReference type="InterPro" id="IPR000195">
    <property type="entry name" value="Rab-GAP-TBC_dom"/>
</dbReference>
<gene>
    <name evidence="3" type="ORF">LOD99_4867</name>
</gene>
<dbReference type="EMBL" id="JAKMXF010000302">
    <property type="protein sequence ID" value="KAI6651616.1"/>
    <property type="molecule type" value="Genomic_DNA"/>
</dbReference>
<name>A0AAV7JSD9_9METZ</name>
<dbReference type="Proteomes" id="UP001165289">
    <property type="component" value="Unassembled WGS sequence"/>
</dbReference>
<dbReference type="Gene3D" id="1.10.8.270">
    <property type="entry name" value="putative rabgap domain of human tbc1 domain family member 14 like domains"/>
    <property type="match status" value="1"/>
</dbReference>
<keyword evidence="1" id="KW-0343">GTPase activation</keyword>
<dbReference type="Gene3D" id="1.10.472.80">
    <property type="entry name" value="Ypt/Rab-GAP domain of gyp1p, domain 3"/>
    <property type="match status" value="1"/>
</dbReference>